<protein>
    <submittedName>
        <fullName evidence="9">Cytochrome P450</fullName>
    </submittedName>
</protein>
<evidence type="ECO:0000256" key="2">
    <source>
        <dbReference type="ARBA" id="ARBA00010617"/>
    </source>
</evidence>
<dbReference type="InterPro" id="IPR017972">
    <property type="entry name" value="Cyt_P450_CS"/>
</dbReference>
<dbReference type="GO" id="GO:0036199">
    <property type="term" value="F:cholest-4-en-3-one 26-monooxygenase activity"/>
    <property type="evidence" value="ECO:0007669"/>
    <property type="project" value="TreeGrafter"/>
</dbReference>
<keyword evidence="10" id="KW-1185">Reference proteome</keyword>
<evidence type="ECO:0000256" key="8">
    <source>
        <dbReference type="RuleBase" id="RU000461"/>
    </source>
</evidence>
<evidence type="ECO:0000256" key="4">
    <source>
        <dbReference type="ARBA" id="ARBA00022723"/>
    </source>
</evidence>
<dbReference type="Gene3D" id="1.10.630.10">
    <property type="entry name" value="Cytochrome P450"/>
    <property type="match status" value="1"/>
</dbReference>
<dbReference type="PRINTS" id="PR00359">
    <property type="entry name" value="BP450"/>
</dbReference>
<dbReference type="FunFam" id="1.10.630.10:FF:000018">
    <property type="entry name" value="Cytochrome P450 monooxygenase"/>
    <property type="match status" value="1"/>
</dbReference>
<comment type="similarity">
    <text evidence="2 8">Belongs to the cytochrome P450 family.</text>
</comment>
<evidence type="ECO:0000256" key="3">
    <source>
        <dbReference type="ARBA" id="ARBA00022617"/>
    </source>
</evidence>
<organism evidence="9 10">
    <name type="scientific">Mycobacterium bourgelatii</name>
    <dbReference type="NCBI Taxonomy" id="1273442"/>
    <lineage>
        <taxon>Bacteria</taxon>
        <taxon>Bacillati</taxon>
        <taxon>Actinomycetota</taxon>
        <taxon>Actinomycetes</taxon>
        <taxon>Mycobacteriales</taxon>
        <taxon>Mycobacteriaceae</taxon>
        <taxon>Mycobacterium</taxon>
    </lineage>
</organism>
<dbReference type="SUPFAM" id="SSF48264">
    <property type="entry name" value="Cytochrome P450"/>
    <property type="match status" value="1"/>
</dbReference>
<dbReference type="PRINTS" id="PR00385">
    <property type="entry name" value="P450"/>
</dbReference>
<dbReference type="PANTHER" id="PTHR46696:SF4">
    <property type="entry name" value="BIOTIN BIOSYNTHESIS CYTOCHROME P450"/>
    <property type="match status" value="1"/>
</dbReference>
<sequence>MTVSPTADVYYDPWDADLNADPYPMFRRIRENAPLYYNADHDFYALSRFDDVNRALVDHQTFSSARGVVLEIIKAGIEIPPGLLIFEDPPLHDIHRSLLSRAFTPRKINALEPMIRDFTQRCLDPLVGGNRLDFVKDLGAIMPLRVVGMLFGIPEDYQRRVQEDGEKFVRTKRGGRMTDNQDAKLADGEIFADFIDWRTDHPADDLTTELLNAEFEDETGRTRKLERDELLMFMKVVAVAGSETTTRLIGWAGKLLSEHPDQRRLLVRERSLLPGAIEEILRFEPPALQAARYVTRDVEFYGKTVPEGSAILTLIGAANRDVTRFGENAEEFDVTRVPRQHLTFGVGAHYCLGNALARIEGRIALDEIMNRFPDWEVDLDAAVFSSSSAVRGWDSMPAHV</sequence>
<dbReference type="GO" id="GO:0020037">
    <property type="term" value="F:heme binding"/>
    <property type="evidence" value="ECO:0007669"/>
    <property type="project" value="InterPro"/>
</dbReference>
<keyword evidence="6 8" id="KW-0408">Iron</keyword>
<comment type="cofactor">
    <cofactor evidence="1">
        <name>heme</name>
        <dbReference type="ChEBI" id="CHEBI:30413"/>
    </cofactor>
</comment>
<evidence type="ECO:0000256" key="1">
    <source>
        <dbReference type="ARBA" id="ARBA00001971"/>
    </source>
</evidence>
<evidence type="ECO:0000256" key="6">
    <source>
        <dbReference type="ARBA" id="ARBA00023004"/>
    </source>
</evidence>
<dbReference type="EMBL" id="BLKZ01000001">
    <property type="protein sequence ID" value="GFG91574.1"/>
    <property type="molecule type" value="Genomic_DNA"/>
</dbReference>
<dbReference type="RefSeq" id="WP_163714886.1">
    <property type="nucleotide sequence ID" value="NZ_BLKZ01000001.1"/>
</dbReference>
<comment type="caution">
    <text evidence="9">The sequence shown here is derived from an EMBL/GenBank/DDBJ whole genome shotgun (WGS) entry which is preliminary data.</text>
</comment>
<proteinExistence type="inferred from homology"/>
<evidence type="ECO:0000313" key="9">
    <source>
        <dbReference type="EMBL" id="GFG91574.1"/>
    </source>
</evidence>
<dbReference type="GO" id="GO:0005506">
    <property type="term" value="F:iron ion binding"/>
    <property type="evidence" value="ECO:0007669"/>
    <property type="project" value="InterPro"/>
</dbReference>
<keyword evidence="4 8" id="KW-0479">Metal-binding</keyword>
<dbReference type="InterPro" id="IPR002397">
    <property type="entry name" value="Cyt_P450_B"/>
</dbReference>
<evidence type="ECO:0000313" key="10">
    <source>
        <dbReference type="Proteomes" id="UP000465360"/>
    </source>
</evidence>
<dbReference type="AlphaFoldDB" id="A0A7I9YS93"/>
<dbReference type="Proteomes" id="UP000465360">
    <property type="component" value="Unassembled WGS sequence"/>
</dbReference>
<dbReference type="InterPro" id="IPR036396">
    <property type="entry name" value="Cyt_P450_sf"/>
</dbReference>
<keyword evidence="5 8" id="KW-0560">Oxidoreductase</keyword>
<dbReference type="PROSITE" id="PS00086">
    <property type="entry name" value="CYTOCHROME_P450"/>
    <property type="match status" value="1"/>
</dbReference>
<evidence type="ECO:0000256" key="5">
    <source>
        <dbReference type="ARBA" id="ARBA00023002"/>
    </source>
</evidence>
<name>A0A7I9YS93_MYCBU</name>
<evidence type="ECO:0000256" key="7">
    <source>
        <dbReference type="ARBA" id="ARBA00023033"/>
    </source>
</evidence>
<reference evidence="9 10" key="1">
    <citation type="journal article" date="2019" name="Emerg. Microbes Infect.">
        <title>Comprehensive subspecies identification of 175 nontuberculous mycobacteria species based on 7547 genomic profiles.</title>
        <authorList>
            <person name="Matsumoto Y."/>
            <person name="Kinjo T."/>
            <person name="Motooka D."/>
            <person name="Nabeya D."/>
            <person name="Jung N."/>
            <person name="Uechi K."/>
            <person name="Horii T."/>
            <person name="Iida T."/>
            <person name="Fujita J."/>
            <person name="Nakamura S."/>
        </authorList>
    </citation>
    <scope>NUCLEOTIDE SEQUENCE [LARGE SCALE GENOMIC DNA]</scope>
    <source>
        <strain evidence="9 10">JCM 30725</strain>
    </source>
</reference>
<dbReference type="InterPro" id="IPR001128">
    <property type="entry name" value="Cyt_P450"/>
</dbReference>
<dbReference type="PANTHER" id="PTHR46696">
    <property type="entry name" value="P450, PUTATIVE (EUROFUNG)-RELATED"/>
    <property type="match status" value="1"/>
</dbReference>
<dbReference type="Pfam" id="PF00067">
    <property type="entry name" value="p450"/>
    <property type="match status" value="1"/>
</dbReference>
<dbReference type="GO" id="GO:0008395">
    <property type="term" value="F:steroid hydroxylase activity"/>
    <property type="evidence" value="ECO:0007669"/>
    <property type="project" value="TreeGrafter"/>
</dbReference>
<dbReference type="GO" id="GO:0006707">
    <property type="term" value="P:cholesterol catabolic process"/>
    <property type="evidence" value="ECO:0007669"/>
    <property type="project" value="TreeGrafter"/>
</dbReference>
<gene>
    <name evidence="9" type="ORF">MBOU_36160</name>
</gene>
<accession>A0A7I9YS93</accession>
<keyword evidence="3 8" id="KW-0349">Heme</keyword>
<keyword evidence="7 8" id="KW-0503">Monooxygenase</keyword>